<dbReference type="AlphaFoldDB" id="A0A811TC00"/>
<protein>
    <recommendedName>
        <fullName evidence="3">ABC transporter domain-containing protein</fullName>
    </recommendedName>
</protein>
<sequence length="82" mass="9255">MKISIADEPCASLDTASSRQIPELFKELNKGLGQTIVMVTHEEWHEECVDRVIYPMDGLIEKRNLGGMRIQTCQLAPRVLSI</sequence>
<proteinExistence type="predicted"/>
<evidence type="ECO:0000313" key="2">
    <source>
        <dbReference type="Proteomes" id="UP000603056"/>
    </source>
</evidence>
<evidence type="ECO:0008006" key="3">
    <source>
        <dbReference type="Google" id="ProtNLM"/>
    </source>
</evidence>
<accession>A0A811TC00</accession>
<dbReference type="InterPro" id="IPR027417">
    <property type="entry name" value="P-loop_NTPase"/>
</dbReference>
<dbReference type="Proteomes" id="UP000603056">
    <property type="component" value="Unassembled WGS sequence"/>
</dbReference>
<dbReference type="SUPFAM" id="SSF52540">
    <property type="entry name" value="P-loop containing nucleoside triphosphate hydrolases"/>
    <property type="match status" value="1"/>
</dbReference>
<reference evidence="1" key="1">
    <citation type="submission" date="2020-10" db="EMBL/GenBank/DDBJ databases">
        <authorList>
            <person name="Hahn C.J."/>
            <person name="Laso-Perez R."/>
            <person name="Vulcano F."/>
            <person name="Vaziourakis K.-M."/>
            <person name="Stokke R."/>
            <person name="Steen I.H."/>
            <person name="Teske A."/>
            <person name="Boetius A."/>
            <person name="Liebeke M."/>
            <person name="Amann R."/>
            <person name="Knittel K."/>
        </authorList>
    </citation>
    <scope>NUCLEOTIDE SEQUENCE</scope>
    <source>
        <strain evidence="1">Gfbio:e3339647-f889-4370-9287-4fb5cb688e4c:AG394J04_GoMArc1</strain>
    </source>
</reference>
<dbReference type="Gene3D" id="3.40.50.300">
    <property type="entry name" value="P-loop containing nucleotide triphosphate hydrolases"/>
    <property type="match status" value="1"/>
</dbReference>
<organism evidence="1 2">
    <name type="scientific">Candidatus Argoarchaeum ethanivorans</name>
    <dbReference type="NCBI Taxonomy" id="2608793"/>
    <lineage>
        <taxon>Archaea</taxon>
        <taxon>Methanobacteriati</taxon>
        <taxon>Methanobacteriota</taxon>
        <taxon>Stenosarchaea group</taxon>
        <taxon>Methanomicrobia</taxon>
        <taxon>Methanosarcinales</taxon>
        <taxon>Methanosarcinales incertae sedis</taxon>
        <taxon>GOM Arc I cluster</taxon>
        <taxon>Candidatus Argoarchaeum</taxon>
    </lineage>
</organism>
<dbReference type="EMBL" id="CAJHIP010000017">
    <property type="protein sequence ID" value="CAD6493163.1"/>
    <property type="molecule type" value="Genomic_DNA"/>
</dbReference>
<gene>
    <name evidence="1" type="ORF">FFODKBPE_00443</name>
</gene>
<evidence type="ECO:0000313" key="1">
    <source>
        <dbReference type="EMBL" id="CAD6493163.1"/>
    </source>
</evidence>
<comment type="caution">
    <text evidence="1">The sequence shown here is derived from an EMBL/GenBank/DDBJ whole genome shotgun (WGS) entry which is preliminary data.</text>
</comment>
<name>A0A811TC00_9EURY</name>